<dbReference type="EMBL" id="JAGDYP010000008">
    <property type="protein sequence ID" value="MBO1884865.1"/>
    <property type="molecule type" value="Genomic_DNA"/>
</dbReference>
<keyword evidence="2" id="KW-1185">Reference proteome</keyword>
<organism evidence="1 2">
    <name type="scientific">Capnocytophaga bilenii</name>
    <dbReference type="NCBI Taxonomy" id="2819369"/>
    <lineage>
        <taxon>Bacteria</taxon>
        <taxon>Pseudomonadati</taxon>
        <taxon>Bacteroidota</taxon>
        <taxon>Flavobacteriia</taxon>
        <taxon>Flavobacteriales</taxon>
        <taxon>Flavobacteriaceae</taxon>
        <taxon>Capnocytophaga</taxon>
    </lineage>
</organism>
<evidence type="ECO:0000313" key="1">
    <source>
        <dbReference type="EMBL" id="MBO1884865.1"/>
    </source>
</evidence>
<proteinExistence type="predicted"/>
<protein>
    <submittedName>
        <fullName evidence="1">Uncharacterized protein</fullName>
    </submittedName>
</protein>
<sequence>MRRDNGLKHKGKKVKASQERIEKVARNINAFNTCYDYIDGGSTAGYTWGFWNDLRKKLFKILETLNKVSIKKIVALCEPSQAKYFGLIN</sequence>
<evidence type="ECO:0000313" key="2">
    <source>
        <dbReference type="Proteomes" id="UP000681610"/>
    </source>
</evidence>
<name>A0ABS3PZV8_9FLAO</name>
<accession>A0ABS3PZV8</accession>
<dbReference type="Proteomes" id="UP000681610">
    <property type="component" value="Unassembled WGS sequence"/>
</dbReference>
<comment type="caution">
    <text evidence="1">The sequence shown here is derived from an EMBL/GenBank/DDBJ whole genome shotgun (WGS) entry which is preliminary data.</text>
</comment>
<reference evidence="1 2" key="1">
    <citation type="submission" date="2021-03" db="EMBL/GenBank/DDBJ databases">
        <title>Isolation and description of Capnocytophaga bilenii sp. nov., a novel Capnocytophaga species, isolated from a gingivitis subject.</title>
        <authorList>
            <person name="Antezack A."/>
            <person name="Monnet-Corti V."/>
            <person name="La Scola B."/>
        </authorList>
    </citation>
    <scope>NUCLEOTIDE SEQUENCE [LARGE SCALE GENOMIC DNA]</scope>
    <source>
        <strain evidence="1 2">Marseille-Q4570</strain>
    </source>
</reference>
<gene>
    <name evidence="1" type="ORF">J4N46_10685</name>
</gene>